<name>A0A7W3P4I0_9ACTN</name>
<dbReference type="Proteomes" id="UP000523079">
    <property type="component" value="Unassembled WGS sequence"/>
</dbReference>
<evidence type="ECO:0000313" key="3">
    <source>
        <dbReference type="Proteomes" id="UP000523079"/>
    </source>
</evidence>
<accession>A0A7W3P4I0</accession>
<evidence type="ECO:0000313" key="2">
    <source>
        <dbReference type="EMBL" id="MBA8792852.1"/>
    </source>
</evidence>
<proteinExistence type="predicted"/>
<gene>
    <name evidence="2" type="ORF">FHX74_000446</name>
</gene>
<sequence>MDADHDEPEPTAAEEFEHPAWDPSEILRQRACRSRAEADAALGELRESMSDKEILDEFGIDVARFED</sequence>
<protein>
    <submittedName>
        <fullName evidence="2">Uncharacterized protein</fullName>
    </submittedName>
</protein>
<comment type="caution">
    <text evidence="2">The sequence shown here is derived from an EMBL/GenBank/DDBJ whole genome shotgun (WGS) entry which is preliminary data.</text>
</comment>
<evidence type="ECO:0000256" key="1">
    <source>
        <dbReference type="SAM" id="MobiDB-lite"/>
    </source>
</evidence>
<keyword evidence="3" id="KW-1185">Reference proteome</keyword>
<reference evidence="2 3" key="1">
    <citation type="submission" date="2020-07" db="EMBL/GenBank/DDBJ databases">
        <title>Sequencing the genomes of 1000 actinobacteria strains.</title>
        <authorList>
            <person name="Klenk H.-P."/>
        </authorList>
    </citation>
    <scope>NUCLEOTIDE SEQUENCE [LARGE SCALE GENOMIC DNA]</scope>
    <source>
        <strain evidence="2 3">DSM 100723</strain>
    </source>
</reference>
<dbReference type="AlphaFoldDB" id="A0A7W3P4I0"/>
<organism evidence="2 3">
    <name type="scientific">Microlunatus kandeliicorticis</name>
    <dbReference type="NCBI Taxonomy" id="1759536"/>
    <lineage>
        <taxon>Bacteria</taxon>
        <taxon>Bacillati</taxon>
        <taxon>Actinomycetota</taxon>
        <taxon>Actinomycetes</taxon>
        <taxon>Propionibacteriales</taxon>
        <taxon>Propionibacteriaceae</taxon>
        <taxon>Microlunatus</taxon>
    </lineage>
</organism>
<dbReference type="EMBL" id="JACGWT010000001">
    <property type="protein sequence ID" value="MBA8792852.1"/>
    <property type="molecule type" value="Genomic_DNA"/>
</dbReference>
<feature type="region of interest" description="Disordered" evidence="1">
    <location>
        <begin position="1"/>
        <end position="21"/>
    </location>
</feature>
<dbReference type="RefSeq" id="WP_182558439.1">
    <property type="nucleotide sequence ID" value="NZ_JACGWT010000001.1"/>
</dbReference>
<feature type="compositionally biased region" description="Acidic residues" evidence="1">
    <location>
        <begin position="1"/>
        <end position="14"/>
    </location>
</feature>